<protein>
    <recommendedName>
        <fullName evidence="5">Extracellular membrane protein CFEM domain-containing protein</fullName>
    </recommendedName>
</protein>
<feature type="region of interest" description="Disordered" evidence="1">
    <location>
        <begin position="154"/>
        <end position="192"/>
    </location>
</feature>
<keyword evidence="2" id="KW-0732">Signal</keyword>
<name>A0A8H6LXD2_9AGAR</name>
<dbReference type="AlphaFoldDB" id="A0A8H6LXD2"/>
<dbReference type="OrthoDB" id="3062033at2759"/>
<dbReference type="Proteomes" id="UP000521943">
    <property type="component" value="Unassembled WGS sequence"/>
</dbReference>
<proteinExistence type="predicted"/>
<keyword evidence="4" id="KW-1185">Reference proteome</keyword>
<feature type="chain" id="PRO_5034456688" description="Extracellular membrane protein CFEM domain-containing protein" evidence="2">
    <location>
        <begin position="22"/>
        <end position="226"/>
    </location>
</feature>
<feature type="compositionally biased region" description="Low complexity" evidence="1">
    <location>
        <begin position="154"/>
        <end position="191"/>
    </location>
</feature>
<gene>
    <name evidence="3" type="ORF">DFP72DRAFT_1174832</name>
</gene>
<organism evidence="3 4">
    <name type="scientific">Ephemerocybe angulata</name>
    <dbReference type="NCBI Taxonomy" id="980116"/>
    <lineage>
        <taxon>Eukaryota</taxon>
        <taxon>Fungi</taxon>
        <taxon>Dikarya</taxon>
        <taxon>Basidiomycota</taxon>
        <taxon>Agaricomycotina</taxon>
        <taxon>Agaricomycetes</taxon>
        <taxon>Agaricomycetidae</taxon>
        <taxon>Agaricales</taxon>
        <taxon>Agaricineae</taxon>
        <taxon>Psathyrellaceae</taxon>
        <taxon>Ephemerocybe</taxon>
    </lineage>
</organism>
<sequence length="226" mass="22546">MCSPMIAKLAIIGALATHVVGSVIEARSPYMHLMPRQVSTSIPACTTECSTFENSLNVCTTTTCLCTKPVATALDNCVNCAYRNRPTTEILATANQLVNAYLNNCRASPDLPPISVTTGGAGGSLTATGSGSGVGSATSSTAASNLGSSTITQTTITGTGNTIAPPQTQTTVGPASTTTTTTPATSGGSQTVLPGLGGNGARSLGVEGAFYPLMIASVLTLAVVVL</sequence>
<reference evidence="3 4" key="1">
    <citation type="submission" date="2020-07" db="EMBL/GenBank/DDBJ databases">
        <title>Comparative genomics of pyrophilous fungi reveals a link between fire events and developmental genes.</title>
        <authorList>
            <consortium name="DOE Joint Genome Institute"/>
            <person name="Steindorff A.S."/>
            <person name="Carver A."/>
            <person name="Calhoun S."/>
            <person name="Stillman K."/>
            <person name="Liu H."/>
            <person name="Lipzen A."/>
            <person name="Pangilinan J."/>
            <person name="Labutti K."/>
            <person name="Bruns T.D."/>
            <person name="Grigoriev I.V."/>
        </authorList>
    </citation>
    <scope>NUCLEOTIDE SEQUENCE [LARGE SCALE GENOMIC DNA]</scope>
    <source>
        <strain evidence="3 4">CBS 144469</strain>
    </source>
</reference>
<evidence type="ECO:0000313" key="3">
    <source>
        <dbReference type="EMBL" id="KAF6747513.1"/>
    </source>
</evidence>
<comment type="caution">
    <text evidence="3">The sequence shown here is derived from an EMBL/GenBank/DDBJ whole genome shotgun (WGS) entry which is preliminary data.</text>
</comment>
<evidence type="ECO:0000313" key="4">
    <source>
        <dbReference type="Proteomes" id="UP000521943"/>
    </source>
</evidence>
<feature type="signal peptide" evidence="2">
    <location>
        <begin position="1"/>
        <end position="21"/>
    </location>
</feature>
<evidence type="ECO:0008006" key="5">
    <source>
        <dbReference type="Google" id="ProtNLM"/>
    </source>
</evidence>
<dbReference type="EMBL" id="JACGCI010000080">
    <property type="protein sequence ID" value="KAF6747513.1"/>
    <property type="molecule type" value="Genomic_DNA"/>
</dbReference>
<evidence type="ECO:0000256" key="1">
    <source>
        <dbReference type="SAM" id="MobiDB-lite"/>
    </source>
</evidence>
<evidence type="ECO:0000256" key="2">
    <source>
        <dbReference type="SAM" id="SignalP"/>
    </source>
</evidence>
<accession>A0A8H6LXD2</accession>